<keyword evidence="1" id="KW-1133">Transmembrane helix</keyword>
<gene>
    <name evidence="2" type="ORF">COY66_00325</name>
</gene>
<keyword evidence="1" id="KW-0472">Membrane</keyword>
<sequence>MNYKKILAILLWAVKTITLGISLAIFLMIFNRYFVPFGHLEVAYDFTGESEYISHLEPWQRLLPIEESNGDWSQGIKDDLVYFDVKIPRWFQAVTTEITFKNPIVPIVEIGARINQAGDYLTKPLENKLIDNLAWNRIEANGIALYQKNPKYADLQNFISAPPQNEIIGEYFYNFNLKKVIPDYQKSDKETVIDRNLRGSHTIYTYLKNEKLNFTINKFDLNRYAGSDILKVEVIKQVDGEKIFSGELPDDGIEGVTGVFQPEQSLSIVIPDLEEGVYRIELKGNDDIAISKLITAQHLLVFARNLFLIDNEEYFNDLTPGSKPTNLFAKASTITFKTSHPSGLQKISLDSHSLEINELNRNFKYLNDSGIIKINVPKNDLAINFDGFMAFSESQYFNPFPDNIIGIKNNSDINLLDYLIAEYSSPKKENGWLVKSNTFDLNRLYKDKNNNVRFRLSAPGLNETGGIINITNIKVTYQKPPVTLQNFPSKVINFIKKSLTKS</sequence>
<dbReference type="EMBL" id="PFMD01000002">
    <property type="protein sequence ID" value="PIY97329.1"/>
    <property type="molecule type" value="Genomic_DNA"/>
</dbReference>
<protein>
    <submittedName>
        <fullName evidence="2">Uncharacterized protein</fullName>
    </submittedName>
</protein>
<organism evidence="2 3">
    <name type="scientific">Candidatus Kerfeldbacteria bacterium CG_4_10_14_0_8_um_filter_42_10</name>
    <dbReference type="NCBI Taxonomy" id="2014248"/>
    <lineage>
        <taxon>Bacteria</taxon>
        <taxon>Candidatus Kerfeldiibacteriota</taxon>
    </lineage>
</organism>
<reference evidence="2 3" key="1">
    <citation type="submission" date="2017-09" db="EMBL/GenBank/DDBJ databases">
        <title>Depth-based differentiation of microbial function through sediment-hosted aquifers and enrichment of novel symbionts in the deep terrestrial subsurface.</title>
        <authorList>
            <person name="Probst A.J."/>
            <person name="Ladd B."/>
            <person name="Jarett J.K."/>
            <person name="Geller-Mcgrath D.E."/>
            <person name="Sieber C.M."/>
            <person name="Emerson J.B."/>
            <person name="Anantharaman K."/>
            <person name="Thomas B.C."/>
            <person name="Malmstrom R."/>
            <person name="Stieglmeier M."/>
            <person name="Klingl A."/>
            <person name="Woyke T."/>
            <person name="Ryan C.M."/>
            <person name="Banfield J.F."/>
        </authorList>
    </citation>
    <scope>NUCLEOTIDE SEQUENCE [LARGE SCALE GENOMIC DNA]</scope>
    <source>
        <strain evidence="2">CG_4_10_14_0_8_um_filter_42_10</strain>
    </source>
</reference>
<evidence type="ECO:0000256" key="1">
    <source>
        <dbReference type="SAM" id="Phobius"/>
    </source>
</evidence>
<proteinExistence type="predicted"/>
<accession>A0A2M7RKQ1</accession>
<name>A0A2M7RKQ1_9BACT</name>
<dbReference type="Proteomes" id="UP000230779">
    <property type="component" value="Unassembled WGS sequence"/>
</dbReference>
<evidence type="ECO:0000313" key="3">
    <source>
        <dbReference type="Proteomes" id="UP000230779"/>
    </source>
</evidence>
<dbReference type="AlphaFoldDB" id="A0A2M7RKQ1"/>
<comment type="caution">
    <text evidence="2">The sequence shown here is derived from an EMBL/GenBank/DDBJ whole genome shotgun (WGS) entry which is preliminary data.</text>
</comment>
<feature type="transmembrane region" description="Helical" evidence="1">
    <location>
        <begin position="7"/>
        <end position="30"/>
    </location>
</feature>
<evidence type="ECO:0000313" key="2">
    <source>
        <dbReference type="EMBL" id="PIY97329.1"/>
    </source>
</evidence>
<keyword evidence="1" id="KW-0812">Transmembrane</keyword>